<dbReference type="eggNOG" id="COG1309">
    <property type="taxonomic scope" value="Bacteria"/>
</dbReference>
<reference evidence="2 3" key="1">
    <citation type="submission" date="2014-03" db="EMBL/GenBank/DDBJ databases">
        <title>Genomics of Bifidobacteria.</title>
        <authorList>
            <person name="Ventura M."/>
            <person name="Milani C."/>
            <person name="Lugli G.A."/>
        </authorList>
    </citation>
    <scope>NUCLEOTIDE SEQUENCE [LARGE SCALE GENOMIC DNA]</scope>
    <source>
        <strain evidence="2 3">DSM 21395</strain>
    </source>
</reference>
<organism evidence="2 3">
    <name type="scientific">Bifidobacterium mongoliense DSM 21395</name>
    <dbReference type="NCBI Taxonomy" id="1437603"/>
    <lineage>
        <taxon>Bacteria</taxon>
        <taxon>Bacillati</taxon>
        <taxon>Actinomycetota</taxon>
        <taxon>Actinomycetes</taxon>
        <taxon>Bifidobacteriales</taxon>
        <taxon>Bifidobacteriaceae</taxon>
        <taxon>Bifidobacterium</taxon>
    </lineage>
</organism>
<dbReference type="RefSeq" id="WP_051918020.1">
    <property type="nucleotide sequence ID" value="NZ_JDUO01000008.1"/>
</dbReference>
<sequence length="255" mass="27750">MPSETFLHLPAAKRAVITTALLDEFSAHPLSEAKVSRIVVASRIARGSFYVYFTDLFDAYRHVLDTALAQVDAGLERSLRDHPDDTLEAIYAYTADFIRGLDDSPYRRLFAMHWLTNQYELAVHRDHNAGETAHQPQPAGMHPAIIHTSAMHQSPDSGAASPTGHMNHASHTGHGGDMGHSAHAGYGDMPVLVRGRTITDARLRRAALSAAVHESHRTAKDVLGGEPAHTALDRFAALLDLLRAGLVHSSNPSTH</sequence>
<comment type="caution">
    <text evidence="2">The sequence shown here is derived from an EMBL/GenBank/DDBJ whole genome shotgun (WGS) entry which is preliminary data.</text>
</comment>
<accession>A0A087BU34</accession>
<dbReference type="STRING" id="1437603.GCA_000771525_01673"/>
<protein>
    <submittedName>
        <fullName evidence="2">Transcriptional regulator</fullName>
    </submittedName>
</protein>
<gene>
    <name evidence="2" type="ORF">BMON_1792</name>
</gene>
<dbReference type="Proteomes" id="UP000029082">
    <property type="component" value="Unassembled WGS sequence"/>
</dbReference>
<name>A0A087BU34_9BIFI</name>
<dbReference type="GeneID" id="93095236"/>
<dbReference type="EMBL" id="JGZE01000023">
    <property type="protein sequence ID" value="KFI74534.1"/>
    <property type="molecule type" value="Genomic_DNA"/>
</dbReference>
<evidence type="ECO:0000313" key="3">
    <source>
        <dbReference type="Proteomes" id="UP000029082"/>
    </source>
</evidence>
<dbReference type="AlphaFoldDB" id="A0A087BU34"/>
<dbReference type="SUPFAM" id="SSF46689">
    <property type="entry name" value="Homeodomain-like"/>
    <property type="match status" value="1"/>
</dbReference>
<proteinExistence type="predicted"/>
<evidence type="ECO:0000256" key="1">
    <source>
        <dbReference type="SAM" id="MobiDB-lite"/>
    </source>
</evidence>
<dbReference type="Gene3D" id="1.10.357.10">
    <property type="entry name" value="Tetracycline Repressor, domain 2"/>
    <property type="match status" value="1"/>
</dbReference>
<feature type="region of interest" description="Disordered" evidence="1">
    <location>
        <begin position="151"/>
        <end position="182"/>
    </location>
</feature>
<dbReference type="InterPro" id="IPR009057">
    <property type="entry name" value="Homeodomain-like_sf"/>
</dbReference>
<evidence type="ECO:0000313" key="2">
    <source>
        <dbReference type="EMBL" id="KFI74534.1"/>
    </source>
</evidence>
<dbReference type="OrthoDB" id="9810250at2"/>
<keyword evidence="3" id="KW-1185">Reference proteome</keyword>